<name>A0A507DZJ1_9FUNG</name>
<feature type="transmembrane region" description="Helical" evidence="6">
    <location>
        <begin position="119"/>
        <end position="136"/>
    </location>
</feature>
<keyword evidence="6" id="KW-1133">Transmembrane helix</keyword>
<evidence type="ECO:0000256" key="4">
    <source>
        <dbReference type="ARBA" id="ARBA00023136"/>
    </source>
</evidence>
<feature type="transmembrane region" description="Helical" evidence="6">
    <location>
        <begin position="388"/>
        <end position="406"/>
    </location>
</feature>
<evidence type="ECO:0000256" key="5">
    <source>
        <dbReference type="RuleBase" id="RU003750"/>
    </source>
</evidence>
<gene>
    <name evidence="7" type="ORF">PhCBS80983_g04108</name>
</gene>
<feature type="transmembrane region" description="Helical" evidence="6">
    <location>
        <begin position="284"/>
        <end position="305"/>
    </location>
</feature>
<dbReference type="Pfam" id="PF01066">
    <property type="entry name" value="CDP-OH_P_transf"/>
    <property type="match status" value="1"/>
</dbReference>
<sequence>MTFFSQKDIVALKKYKYSGVDKSILSRYFLNPYWWNNLVKIFPLWFAPNLITLTGLALVGLNLMILLYYSPDLVEPCPSWVYYSFSIGLFMYQSLDAIDGKQARRTGTSGPLGELFDHGCDALNTTLAGILVAAALNLHQSWWLVISVMSALANFYLSTWEEYHTGTLYLGYCSGPVEGIVLVCFIFAATGYFGPGVWDTHIGTVVPKLASVVPQVVSDIKLSQLFLGMGAAILVFNIVGSAHNVLEACRKDRTKKLPVALMGLIPFVAFTTGVWAWLYLSPSILNTHLIPFILMVGCLFGHQVGKMIVAHVCHRPFPYFDVPTASVLATGILSALVFRNWDETKGEESEPLIKQDFPRQLATHTQHLLHKTFGHVDTVDDAKFMEGVVVHVLLCICVFTYLRFALRIINEYCEIFDCWCLRIKKKPDQKKAN</sequence>
<feature type="transmembrane region" description="Helical" evidence="6">
    <location>
        <begin position="44"/>
        <end position="68"/>
    </location>
</feature>
<evidence type="ECO:0000256" key="3">
    <source>
        <dbReference type="ARBA" id="ARBA00022679"/>
    </source>
</evidence>
<keyword evidence="4 6" id="KW-0472">Membrane</keyword>
<dbReference type="PROSITE" id="PS00379">
    <property type="entry name" value="CDP_ALCOHOL_P_TRANSF"/>
    <property type="match status" value="1"/>
</dbReference>
<comment type="caution">
    <text evidence="7">The sequence shown here is derived from an EMBL/GenBank/DDBJ whole genome shotgun (WGS) entry which is preliminary data.</text>
</comment>
<feature type="transmembrane region" description="Helical" evidence="6">
    <location>
        <begin position="225"/>
        <end position="246"/>
    </location>
</feature>
<evidence type="ECO:0000256" key="1">
    <source>
        <dbReference type="ARBA" id="ARBA00004370"/>
    </source>
</evidence>
<dbReference type="GO" id="GO:0016780">
    <property type="term" value="F:phosphotransferase activity, for other substituted phosphate groups"/>
    <property type="evidence" value="ECO:0007669"/>
    <property type="project" value="InterPro"/>
</dbReference>
<dbReference type="InterPro" id="IPR048254">
    <property type="entry name" value="CDP_ALCOHOL_P_TRANSF_CS"/>
</dbReference>
<comment type="similarity">
    <text evidence="2 5">Belongs to the CDP-alcohol phosphatidyltransferase class-I family.</text>
</comment>
<dbReference type="PANTHER" id="PTHR10414:SF37">
    <property type="entry name" value="BB IN A BOXCAR, ISOFORM C"/>
    <property type="match status" value="1"/>
</dbReference>
<keyword evidence="6" id="KW-0812">Transmembrane</keyword>
<evidence type="ECO:0000313" key="8">
    <source>
        <dbReference type="Proteomes" id="UP000318582"/>
    </source>
</evidence>
<dbReference type="STRING" id="109895.A0A507DZJ1"/>
<reference evidence="7 8" key="1">
    <citation type="journal article" date="2019" name="Sci. Rep.">
        <title>Comparative genomics of chytrid fungi reveal insights into the obligate biotrophic and pathogenic lifestyle of Synchytrium endobioticum.</title>
        <authorList>
            <person name="van de Vossenberg B.T.L.H."/>
            <person name="Warris S."/>
            <person name="Nguyen H.D.T."/>
            <person name="van Gent-Pelzer M.P.E."/>
            <person name="Joly D.L."/>
            <person name="van de Geest H.C."/>
            <person name="Bonants P.J.M."/>
            <person name="Smith D.S."/>
            <person name="Levesque C.A."/>
            <person name="van der Lee T.A.J."/>
        </authorList>
    </citation>
    <scope>NUCLEOTIDE SEQUENCE [LARGE SCALE GENOMIC DNA]</scope>
    <source>
        <strain evidence="7 8">CBS 809.83</strain>
    </source>
</reference>
<accession>A0A507DZJ1</accession>
<dbReference type="InterPro" id="IPR043130">
    <property type="entry name" value="CDP-OH_PTrfase_TM_dom"/>
</dbReference>
<dbReference type="InterPro" id="IPR000462">
    <property type="entry name" value="CDP-OH_P_trans"/>
</dbReference>
<protein>
    <submittedName>
        <fullName evidence="7">Uncharacterized protein</fullName>
    </submittedName>
</protein>
<keyword evidence="8" id="KW-1185">Reference proteome</keyword>
<dbReference type="AlphaFoldDB" id="A0A507DZJ1"/>
<keyword evidence="3 5" id="KW-0808">Transferase</keyword>
<feature type="transmembrane region" description="Helical" evidence="6">
    <location>
        <begin position="258"/>
        <end position="278"/>
    </location>
</feature>
<feature type="transmembrane region" description="Helical" evidence="6">
    <location>
        <begin position="317"/>
        <end position="338"/>
    </location>
</feature>
<dbReference type="GO" id="GO:0008654">
    <property type="term" value="P:phospholipid biosynthetic process"/>
    <property type="evidence" value="ECO:0007669"/>
    <property type="project" value="InterPro"/>
</dbReference>
<dbReference type="EMBL" id="QEAQ01000059">
    <property type="protein sequence ID" value="TPX57064.1"/>
    <property type="molecule type" value="Genomic_DNA"/>
</dbReference>
<dbReference type="PANTHER" id="PTHR10414">
    <property type="entry name" value="ETHANOLAMINEPHOSPHOTRANSFERASE"/>
    <property type="match status" value="1"/>
</dbReference>
<feature type="transmembrane region" description="Helical" evidence="6">
    <location>
        <begin position="169"/>
        <end position="193"/>
    </location>
</feature>
<evidence type="ECO:0000256" key="2">
    <source>
        <dbReference type="ARBA" id="ARBA00010441"/>
    </source>
</evidence>
<dbReference type="Gene3D" id="1.20.120.1760">
    <property type="match status" value="1"/>
</dbReference>
<comment type="subcellular location">
    <subcellularLocation>
        <location evidence="1">Membrane</location>
    </subcellularLocation>
</comment>
<dbReference type="PIRSF" id="PIRSF015665">
    <property type="entry name" value="CHOPT"/>
    <property type="match status" value="1"/>
</dbReference>
<evidence type="ECO:0000313" key="7">
    <source>
        <dbReference type="EMBL" id="TPX57064.1"/>
    </source>
</evidence>
<proteinExistence type="inferred from homology"/>
<organism evidence="7 8">
    <name type="scientific">Powellomyces hirtus</name>
    <dbReference type="NCBI Taxonomy" id="109895"/>
    <lineage>
        <taxon>Eukaryota</taxon>
        <taxon>Fungi</taxon>
        <taxon>Fungi incertae sedis</taxon>
        <taxon>Chytridiomycota</taxon>
        <taxon>Chytridiomycota incertae sedis</taxon>
        <taxon>Chytridiomycetes</taxon>
        <taxon>Spizellomycetales</taxon>
        <taxon>Powellomycetaceae</taxon>
        <taxon>Powellomyces</taxon>
    </lineage>
</organism>
<dbReference type="InterPro" id="IPR014472">
    <property type="entry name" value="CHOPT"/>
</dbReference>
<dbReference type="GO" id="GO:0016020">
    <property type="term" value="C:membrane"/>
    <property type="evidence" value="ECO:0007669"/>
    <property type="project" value="UniProtKB-SubCell"/>
</dbReference>
<evidence type="ECO:0000256" key="6">
    <source>
        <dbReference type="SAM" id="Phobius"/>
    </source>
</evidence>
<dbReference type="Proteomes" id="UP000318582">
    <property type="component" value="Unassembled WGS sequence"/>
</dbReference>